<dbReference type="GO" id="GO:0003959">
    <property type="term" value="F:NADPH dehydrogenase activity"/>
    <property type="evidence" value="ECO:0007669"/>
    <property type="project" value="InterPro"/>
</dbReference>
<proteinExistence type="predicted"/>
<dbReference type="AlphaFoldDB" id="A0A7I8DGR4"/>
<evidence type="ECO:0000313" key="8">
    <source>
        <dbReference type="Proteomes" id="UP000593802"/>
    </source>
</evidence>
<dbReference type="SUPFAM" id="SSF51395">
    <property type="entry name" value="FMN-linked oxidoreductases"/>
    <property type="match status" value="1"/>
</dbReference>
<evidence type="ECO:0000256" key="1">
    <source>
        <dbReference type="ARBA" id="ARBA00001917"/>
    </source>
</evidence>
<accession>A0A7I8DGR4</accession>
<dbReference type="EMBL" id="AP023366">
    <property type="protein sequence ID" value="BCJ88542.1"/>
    <property type="molecule type" value="Genomic_DNA"/>
</dbReference>
<comment type="cofactor">
    <cofactor evidence="1">
        <name>FMN</name>
        <dbReference type="ChEBI" id="CHEBI:58210"/>
    </cofactor>
</comment>
<dbReference type="InterPro" id="IPR044152">
    <property type="entry name" value="YqjM-like"/>
</dbReference>
<dbReference type="Pfam" id="PF00724">
    <property type="entry name" value="Oxidored_FMN"/>
    <property type="match status" value="1"/>
</dbReference>
<dbReference type="CDD" id="cd02932">
    <property type="entry name" value="OYE_YqiM_FMN"/>
    <property type="match status" value="1"/>
</dbReference>
<evidence type="ECO:0000256" key="5">
    <source>
        <dbReference type="ARBA" id="ARBA00023002"/>
    </source>
</evidence>
<keyword evidence="5" id="KW-0560">Oxidoreductase</keyword>
<dbReference type="InterPro" id="IPR013785">
    <property type="entry name" value="Aldolase_TIM"/>
</dbReference>
<name>A0A7I8DGR4_9BACL</name>
<dbReference type="PANTHER" id="PTHR43303">
    <property type="entry name" value="NADPH DEHYDROGENASE C23G7.10C-RELATED"/>
    <property type="match status" value="1"/>
</dbReference>
<protein>
    <submittedName>
        <fullName evidence="7">NADPH dehydrogenase</fullName>
    </submittedName>
</protein>
<dbReference type="KEGG" id="eff:skT53_35270"/>
<evidence type="ECO:0000256" key="3">
    <source>
        <dbReference type="ARBA" id="ARBA00022643"/>
    </source>
</evidence>
<dbReference type="GO" id="GO:0010181">
    <property type="term" value="F:FMN binding"/>
    <property type="evidence" value="ECO:0007669"/>
    <property type="project" value="InterPro"/>
</dbReference>
<dbReference type="InterPro" id="IPR001155">
    <property type="entry name" value="OxRdtase_FMN_N"/>
</dbReference>
<feature type="domain" description="NADH:flavin oxidoreductase/NADH oxidase N-terminal" evidence="6">
    <location>
        <begin position="4"/>
        <end position="327"/>
    </location>
</feature>
<dbReference type="GO" id="GO:0050661">
    <property type="term" value="F:NADP binding"/>
    <property type="evidence" value="ECO:0007669"/>
    <property type="project" value="InterPro"/>
</dbReference>
<dbReference type="Proteomes" id="UP000593802">
    <property type="component" value="Chromosome"/>
</dbReference>
<evidence type="ECO:0000313" key="7">
    <source>
        <dbReference type="EMBL" id="BCJ88542.1"/>
    </source>
</evidence>
<organism evidence="7 8">
    <name type="scientific">Effusibacillus dendaii</name>
    <dbReference type="NCBI Taxonomy" id="2743772"/>
    <lineage>
        <taxon>Bacteria</taxon>
        <taxon>Bacillati</taxon>
        <taxon>Bacillota</taxon>
        <taxon>Bacilli</taxon>
        <taxon>Bacillales</taxon>
        <taxon>Alicyclobacillaceae</taxon>
        <taxon>Effusibacillus</taxon>
    </lineage>
</organism>
<dbReference type="PANTHER" id="PTHR43303:SF4">
    <property type="entry name" value="NADPH DEHYDROGENASE C23G7.10C-RELATED"/>
    <property type="match status" value="1"/>
</dbReference>
<gene>
    <name evidence="7" type="primary">namA_2</name>
    <name evidence="7" type="ORF">skT53_35270</name>
</gene>
<keyword evidence="4" id="KW-0521">NADP</keyword>
<evidence type="ECO:0000256" key="2">
    <source>
        <dbReference type="ARBA" id="ARBA00022630"/>
    </source>
</evidence>
<reference evidence="7 8" key="1">
    <citation type="submission" date="2020-08" db="EMBL/GenBank/DDBJ databases">
        <title>Complete Genome Sequence of Effusibacillus dendaii Strain skT53, Isolated from Farmland soil.</title>
        <authorList>
            <person name="Konishi T."/>
            <person name="Kawasaki H."/>
        </authorList>
    </citation>
    <scope>NUCLEOTIDE SEQUENCE [LARGE SCALE GENOMIC DNA]</scope>
    <source>
        <strain evidence="8">skT53</strain>
    </source>
</reference>
<keyword evidence="8" id="KW-1185">Reference proteome</keyword>
<sequence>MTTLFTPFQLKSLELKNRIVMPPMCQYSVEAKDGAPNDWHFVHYTSRAIGGASLIIMEMTDVEPDGRITDFDLGIWSDDHIPAFARIIESCHQYGAKMGIQIGHAGRKATDAAVPVAPSAVPFDENSKTPRELTTDEVKGTVEKFRKAVKRALQAGVDTIELHGAHGYLVQQFLSPLTNKRNDEYGKDLLKFGEEVIQAAKSEMPANMPLIMRISAIEYVEGGYGLDYSIEFCKRFKAAGVDMFHITSGGEGPIGSGGRPGANPGYQVPFARAIKQALGVPVIAVGKLEDPALAESTIGNQDADLIAVGRGMLRDPYWAHHAAQTLNCKPEVTKQYARAF</sequence>
<keyword evidence="3" id="KW-0288">FMN</keyword>
<dbReference type="RefSeq" id="WP_200759130.1">
    <property type="nucleotide sequence ID" value="NZ_AP023366.1"/>
</dbReference>
<evidence type="ECO:0000259" key="6">
    <source>
        <dbReference type="Pfam" id="PF00724"/>
    </source>
</evidence>
<keyword evidence="2" id="KW-0285">Flavoprotein</keyword>
<dbReference type="Gene3D" id="3.20.20.70">
    <property type="entry name" value="Aldolase class I"/>
    <property type="match status" value="1"/>
</dbReference>
<evidence type="ECO:0000256" key="4">
    <source>
        <dbReference type="ARBA" id="ARBA00022857"/>
    </source>
</evidence>